<comment type="caution">
    <text evidence="8">The sequence shown here is derived from an EMBL/GenBank/DDBJ whole genome shotgun (WGS) entry which is preliminary data.</text>
</comment>
<dbReference type="Proteomes" id="UP001178507">
    <property type="component" value="Unassembled WGS sequence"/>
</dbReference>
<accession>A0AA36IIZ7</accession>
<dbReference type="GO" id="GO:0051015">
    <property type="term" value="F:actin filament binding"/>
    <property type="evidence" value="ECO:0007669"/>
    <property type="project" value="TreeGrafter"/>
</dbReference>
<dbReference type="GO" id="GO:0016020">
    <property type="term" value="C:membrane"/>
    <property type="evidence" value="ECO:0007669"/>
    <property type="project" value="TreeGrafter"/>
</dbReference>
<protein>
    <recommendedName>
        <fullName evidence="7">Myosin motor domain-containing protein</fullName>
    </recommendedName>
</protein>
<feature type="binding site" evidence="6">
    <location>
        <begin position="160"/>
        <end position="167"/>
    </location>
    <ligand>
        <name>ATP</name>
        <dbReference type="ChEBI" id="CHEBI:30616"/>
    </ligand>
</feature>
<dbReference type="PANTHER" id="PTHR13140">
    <property type="entry name" value="MYOSIN"/>
    <property type="match status" value="1"/>
</dbReference>
<evidence type="ECO:0000256" key="3">
    <source>
        <dbReference type="ARBA" id="ARBA00023123"/>
    </source>
</evidence>
<evidence type="ECO:0000259" key="7">
    <source>
        <dbReference type="PROSITE" id="PS51456"/>
    </source>
</evidence>
<feature type="domain" description="Myosin motor" evidence="7">
    <location>
        <begin position="67"/>
        <end position="236"/>
    </location>
</feature>
<sequence>MSSQYAQGTLIWVKHEEEVWIQAEIITATEKEIIVKTIEDPNARIVLGPNEPIFLRTTDTYTSEGLSVLDDLTQLTHLHEPAVLSSLQNRFDIDKIYTFTGPILIAVNPFKVIPGIYDEEVLKSFISTKPSTKPHVFNTSNASYRGICDRHKSQTVLISGESGAGKTETTKFVMKFLALAGSSDGEVTDVERQVLESNPLLEAFGNARTLRNDNSSRFGKFIELQLGSPDFTSKFC</sequence>
<dbReference type="Gene3D" id="3.40.850.10">
    <property type="entry name" value="Kinesin motor domain"/>
    <property type="match status" value="1"/>
</dbReference>
<proteinExistence type="inferred from homology"/>
<reference evidence="8" key="1">
    <citation type="submission" date="2023-08" db="EMBL/GenBank/DDBJ databases">
        <authorList>
            <person name="Chen Y."/>
            <person name="Shah S."/>
            <person name="Dougan E. K."/>
            <person name="Thang M."/>
            <person name="Chan C."/>
        </authorList>
    </citation>
    <scope>NUCLEOTIDE SEQUENCE</scope>
</reference>
<keyword evidence="3 6" id="KW-0518">Myosin</keyword>
<dbReference type="Pfam" id="PF02736">
    <property type="entry name" value="Myosin_N"/>
    <property type="match status" value="1"/>
</dbReference>
<dbReference type="GO" id="GO:0005737">
    <property type="term" value="C:cytoplasm"/>
    <property type="evidence" value="ECO:0007669"/>
    <property type="project" value="TreeGrafter"/>
</dbReference>
<dbReference type="GO" id="GO:0016459">
    <property type="term" value="C:myosin complex"/>
    <property type="evidence" value="ECO:0007669"/>
    <property type="project" value="UniProtKB-KW"/>
</dbReference>
<evidence type="ECO:0000256" key="6">
    <source>
        <dbReference type="PROSITE-ProRule" id="PRU00782"/>
    </source>
</evidence>
<keyword evidence="5 6" id="KW-0009">Actin-binding</keyword>
<name>A0AA36IIZ7_9DINO</name>
<keyword evidence="2 6" id="KW-0067">ATP-binding</keyword>
<evidence type="ECO:0000313" key="8">
    <source>
        <dbReference type="EMBL" id="CAJ1388205.1"/>
    </source>
</evidence>
<comment type="caution">
    <text evidence="6">Lacks conserved residue(s) required for the propagation of feature annotation.</text>
</comment>
<dbReference type="InterPro" id="IPR001609">
    <property type="entry name" value="Myosin_head_motor_dom-like"/>
</dbReference>
<evidence type="ECO:0000256" key="5">
    <source>
        <dbReference type="ARBA" id="ARBA00023203"/>
    </source>
</evidence>
<dbReference type="InterPro" id="IPR027417">
    <property type="entry name" value="P-loop_NTPase"/>
</dbReference>
<dbReference type="GO" id="GO:0000146">
    <property type="term" value="F:microfilament motor activity"/>
    <property type="evidence" value="ECO:0007669"/>
    <property type="project" value="TreeGrafter"/>
</dbReference>
<gene>
    <name evidence="8" type="ORF">EVOR1521_LOCUS14129</name>
</gene>
<evidence type="ECO:0000256" key="1">
    <source>
        <dbReference type="ARBA" id="ARBA00022741"/>
    </source>
</evidence>
<dbReference type="GO" id="GO:0005524">
    <property type="term" value="F:ATP binding"/>
    <property type="evidence" value="ECO:0007669"/>
    <property type="project" value="UniProtKB-UniRule"/>
</dbReference>
<evidence type="ECO:0000256" key="2">
    <source>
        <dbReference type="ARBA" id="ARBA00022840"/>
    </source>
</evidence>
<dbReference type="SUPFAM" id="SSF52540">
    <property type="entry name" value="P-loop containing nucleoside triphosphate hydrolases"/>
    <property type="match status" value="1"/>
</dbReference>
<dbReference type="GO" id="GO:0007015">
    <property type="term" value="P:actin filament organization"/>
    <property type="evidence" value="ECO:0007669"/>
    <property type="project" value="TreeGrafter"/>
</dbReference>
<dbReference type="SMART" id="SM00242">
    <property type="entry name" value="MYSc"/>
    <property type="match status" value="1"/>
</dbReference>
<evidence type="ECO:0000313" key="9">
    <source>
        <dbReference type="Proteomes" id="UP001178507"/>
    </source>
</evidence>
<dbReference type="InterPro" id="IPR036961">
    <property type="entry name" value="Kinesin_motor_dom_sf"/>
</dbReference>
<keyword evidence="1 6" id="KW-0547">Nucleotide-binding</keyword>
<keyword evidence="9" id="KW-1185">Reference proteome</keyword>
<keyword evidence="4 6" id="KW-0505">Motor protein</keyword>
<dbReference type="InterPro" id="IPR004009">
    <property type="entry name" value="SH3_Myosin"/>
</dbReference>
<dbReference type="PANTHER" id="PTHR13140:SF706">
    <property type="entry name" value="DILUTE CLASS UNCONVENTIONAL MYOSIN, ISOFORM C"/>
    <property type="match status" value="1"/>
</dbReference>
<evidence type="ECO:0000256" key="4">
    <source>
        <dbReference type="ARBA" id="ARBA00023175"/>
    </source>
</evidence>
<dbReference type="PRINTS" id="PR00193">
    <property type="entry name" value="MYOSINHEAVY"/>
</dbReference>
<dbReference type="AlphaFoldDB" id="A0AA36IIZ7"/>
<dbReference type="PROSITE" id="PS51456">
    <property type="entry name" value="MYOSIN_MOTOR"/>
    <property type="match status" value="1"/>
</dbReference>
<dbReference type="Pfam" id="PF00063">
    <property type="entry name" value="Myosin_head"/>
    <property type="match status" value="1"/>
</dbReference>
<dbReference type="EMBL" id="CAUJNA010001655">
    <property type="protein sequence ID" value="CAJ1388205.1"/>
    <property type="molecule type" value="Genomic_DNA"/>
</dbReference>
<organism evidence="8 9">
    <name type="scientific">Effrenium voratum</name>
    <dbReference type="NCBI Taxonomy" id="2562239"/>
    <lineage>
        <taxon>Eukaryota</taxon>
        <taxon>Sar</taxon>
        <taxon>Alveolata</taxon>
        <taxon>Dinophyceae</taxon>
        <taxon>Suessiales</taxon>
        <taxon>Symbiodiniaceae</taxon>
        <taxon>Effrenium</taxon>
    </lineage>
</organism>
<comment type="similarity">
    <text evidence="6">Belongs to the TRAFAC class myosin-kinesin ATPase superfamily. Myosin family.</text>
</comment>